<gene>
    <name evidence="9" type="ORF">MAMMFC1_03549</name>
</gene>
<keyword evidence="10" id="KW-1185">Reference proteome</keyword>
<sequence>MLEIGAVGQVFLRLVILFVAALFVVRIMGNRTVGQLSPFDFVIMVGIGDIIVAGAMDRNPTLIAGAEGLLALLVLQQVIAYLALKNTTLRKWFEGIPITLVKDGKILKDNFNKTQFNFDDLRQELHKKGLDFTDLKDIQLARLESCGEFSLIRTPETEPLTKRDFENYIKSIYENPLSLTGEKWAKFESFMNDVDYLATYIKQLNQNLPSQSDNQVIKNINN</sequence>
<organism evidence="9 10">
    <name type="scientific">Methylomusa anaerophila</name>
    <dbReference type="NCBI Taxonomy" id="1930071"/>
    <lineage>
        <taxon>Bacteria</taxon>
        <taxon>Bacillati</taxon>
        <taxon>Bacillota</taxon>
        <taxon>Negativicutes</taxon>
        <taxon>Selenomonadales</taxon>
        <taxon>Sporomusaceae</taxon>
        <taxon>Methylomusa</taxon>
    </lineage>
</organism>
<protein>
    <recommendedName>
        <fullName evidence="8">YetF C-terminal domain-containing protein</fullName>
    </recommendedName>
</protein>
<dbReference type="AlphaFoldDB" id="A0A348AP43"/>
<evidence type="ECO:0000259" key="8">
    <source>
        <dbReference type="Pfam" id="PF04239"/>
    </source>
</evidence>
<name>A0A348AP43_9FIRM</name>
<dbReference type="InterPro" id="IPR023090">
    <property type="entry name" value="UPF0702_alpha/beta_dom_sf"/>
</dbReference>
<dbReference type="GO" id="GO:0005886">
    <property type="term" value="C:plasma membrane"/>
    <property type="evidence" value="ECO:0007669"/>
    <property type="project" value="UniProtKB-SubCell"/>
</dbReference>
<evidence type="ECO:0000256" key="3">
    <source>
        <dbReference type="ARBA" id="ARBA00022475"/>
    </source>
</evidence>
<comment type="similarity">
    <text evidence="2">Belongs to the UPF0702 family.</text>
</comment>
<keyword evidence="4 7" id="KW-0812">Transmembrane</keyword>
<dbReference type="Proteomes" id="UP000276437">
    <property type="component" value="Chromosome"/>
</dbReference>
<keyword evidence="3" id="KW-1003">Cell membrane</keyword>
<evidence type="ECO:0000313" key="10">
    <source>
        <dbReference type="Proteomes" id="UP000276437"/>
    </source>
</evidence>
<evidence type="ECO:0000313" key="9">
    <source>
        <dbReference type="EMBL" id="BBB92841.1"/>
    </source>
</evidence>
<dbReference type="Pfam" id="PF04239">
    <property type="entry name" value="DUF421"/>
    <property type="match status" value="1"/>
</dbReference>
<dbReference type="RefSeq" id="WP_408631217.1">
    <property type="nucleotide sequence ID" value="NZ_AP018449.1"/>
</dbReference>
<feature type="transmembrane region" description="Helical" evidence="7">
    <location>
        <begin position="6"/>
        <end position="25"/>
    </location>
</feature>
<evidence type="ECO:0000256" key="1">
    <source>
        <dbReference type="ARBA" id="ARBA00004651"/>
    </source>
</evidence>
<evidence type="ECO:0000256" key="7">
    <source>
        <dbReference type="SAM" id="Phobius"/>
    </source>
</evidence>
<keyword evidence="6 7" id="KW-0472">Membrane</keyword>
<evidence type="ECO:0000256" key="2">
    <source>
        <dbReference type="ARBA" id="ARBA00006448"/>
    </source>
</evidence>
<accession>A0A348AP43</accession>
<dbReference type="PANTHER" id="PTHR34582">
    <property type="entry name" value="UPF0702 TRANSMEMBRANE PROTEIN YCAP"/>
    <property type="match status" value="1"/>
</dbReference>
<proteinExistence type="inferred from homology"/>
<evidence type="ECO:0000256" key="6">
    <source>
        <dbReference type="ARBA" id="ARBA00023136"/>
    </source>
</evidence>
<comment type="subcellular location">
    <subcellularLocation>
        <location evidence="1">Cell membrane</location>
        <topology evidence="1">Multi-pass membrane protein</topology>
    </subcellularLocation>
</comment>
<feature type="transmembrane region" description="Helical" evidence="7">
    <location>
        <begin position="62"/>
        <end position="84"/>
    </location>
</feature>
<feature type="domain" description="YetF C-terminal" evidence="8">
    <location>
        <begin position="85"/>
        <end position="156"/>
    </location>
</feature>
<dbReference type="PANTHER" id="PTHR34582:SF6">
    <property type="entry name" value="UPF0702 TRANSMEMBRANE PROTEIN YCAP"/>
    <property type="match status" value="1"/>
</dbReference>
<dbReference type="InterPro" id="IPR007353">
    <property type="entry name" value="DUF421"/>
</dbReference>
<feature type="transmembrane region" description="Helical" evidence="7">
    <location>
        <begin position="37"/>
        <end position="56"/>
    </location>
</feature>
<dbReference type="Gene3D" id="3.30.240.20">
    <property type="entry name" value="bsu07140 like domains"/>
    <property type="match status" value="1"/>
</dbReference>
<evidence type="ECO:0000256" key="5">
    <source>
        <dbReference type="ARBA" id="ARBA00022989"/>
    </source>
</evidence>
<dbReference type="KEGG" id="mana:MAMMFC1_03549"/>
<dbReference type="EMBL" id="AP018449">
    <property type="protein sequence ID" value="BBB92841.1"/>
    <property type="molecule type" value="Genomic_DNA"/>
</dbReference>
<reference evidence="9 10" key="1">
    <citation type="journal article" date="2018" name="Int. J. Syst. Evol. Microbiol.">
        <title>Methylomusa anaerophila gen. nov., sp. nov., an anaerobic methanol-utilizing bacterium isolated from a microbial fuel cell.</title>
        <authorList>
            <person name="Amano N."/>
            <person name="Yamamuro A."/>
            <person name="Miyahara M."/>
            <person name="Kouzuma A."/>
            <person name="Abe T."/>
            <person name="Watanabe K."/>
        </authorList>
    </citation>
    <scope>NUCLEOTIDE SEQUENCE [LARGE SCALE GENOMIC DNA]</scope>
    <source>
        <strain evidence="9 10">MMFC1</strain>
    </source>
</reference>
<evidence type="ECO:0000256" key="4">
    <source>
        <dbReference type="ARBA" id="ARBA00022692"/>
    </source>
</evidence>
<keyword evidence="5 7" id="KW-1133">Transmembrane helix</keyword>